<accession>A0AAW2IJA8</accession>
<dbReference type="InterPro" id="IPR052113">
    <property type="entry name" value="FYVE-type_Zinc_Finger"/>
</dbReference>
<dbReference type="Pfam" id="PF16696">
    <property type="entry name" value="ZFYVE21_C"/>
    <property type="match status" value="1"/>
</dbReference>
<keyword evidence="1" id="KW-0479">Metal-binding</keyword>
<evidence type="ECO:0000259" key="5">
    <source>
        <dbReference type="PROSITE" id="PS50178"/>
    </source>
</evidence>
<dbReference type="Pfam" id="PF01363">
    <property type="entry name" value="FYVE"/>
    <property type="match status" value="1"/>
</dbReference>
<evidence type="ECO:0000256" key="4">
    <source>
        <dbReference type="PROSITE-ProRule" id="PRU00091"/>
    </source>
</evidence>
<keyword evidence="2 4" id="KW-0863">Zinc-finger</keyword>
<dbReference type="GO" id="GO:0008270">
    <property type="term" value="F:zinc ion binding"/>
    <property type="evidence" value="ECO:0007669"/>
    <property type="project" value="UniProtKB-KW"/>
</dbReference>
<dbReference type="InterPro" id="IPR017455">
    <property type="entry name" value="Znf_FYVE-rel"/>
</dbReference>
<gene>
    <name evidence="6" type="ORF">PYX00_002553</name>
</gene>
<keyword evidence="3" id="KW-0862">Zinc</keyword>
<sequence length="223" mass="25148">MDSNLNDNLYRKKLIKSKSGLRIVLVNEKFRSPFLLCEPDWVPDNEITHCTSCGRKFNLTTRKHHCRRCGRIYCSSCCCSRVPLPRMSFVDPVRVCETCAHVTRSESEFFDKRIKTLTNGATFLLSPLSSSNTTCLCICKLSSDHQYLQFDTAANLPPLPLDSVTSFNVVHDVDSGGCFIEISFENGGFRLTTGPETTKPQAIEWIEAIHEAFTLIDINNTVQ</sequence>
<dbReference type="PROSITE" id="PS50178">
    <property type="entry name" value="ZF_FYVE"/>
    <property type="match status" value="1"/>
</dbReference>
<dbReference type="InterPro" id="IPR032031">
    <property type="entry name" value="ZFYVE21_C"/>
</dbReference>
<dbReference type="AlphaFoldDB" id="A0AAW2IJA8"/>
<dbReference type="PANTHER" id="PTHR39490">
    <property type="entry name" value="ARRESTIN DOMAIN-CONTAINING PROTEIN D"/>
    <property type="match status" value="1"/>
</dbReference>
<reference evidence="6" key="1">
    <citation type="journal article" date="2024" name="Gigascience">
        <title>Chromosome-level genome of the poultry shaft louse Menopon gallinae provides insight into the host-switching and adaptive evolution of parasitic lice.</title>
        <authorList>
            <person name="Xu Y."/>
            <person name="Ma L."/>
            <person name="Liu S."/>
            <person name="Liang Y."/>
            <person name="Liu Q."/>
            <person name="He Z."/>
            <person name="Tian L."/>
            <person name="Duan Y."/>
            <person name="Cai W."/>
            <person name="Li H."/>
            <person name="Song F."/>
        </authorList>
    </citation>
    <scope>NUCLEOTIDE SEQUENCE</scope>
    <source>
        <strain evidence="6">Cailab_2023a</strain>
    </source>
</reference>
<dbReference type="Gene3D" id="3.30.40.10">
    <property type="entry name" value="Zinc/RING finger domain, C3HC4 (zinc finger)"/>
    <property type="match status" value="1"/>
</dbReference>
<evidence type="ECO:0000313" key="6">
    <source>
        <dbReference type="EMBL" id="KAL0281620.1"/>
    </source>
</evidence>
<name>A0AAW2IJA8_9NEOP</name>
<dbReference type="Gene3D" id="2.30.29.160">
    <property type="entry name" value="Zinc finger FYVE domain-containing protein 21, C-terminal"/>
    <property type="match status" value="1"/>
</dbReference>
<evidence type="ECO:0000256" key="2">
    <source>
        <dbReference type="ARBA" id="ARBA00022771"/>
    </source>
</evidence>
<dbReference type="SUPFAM" id="SSF57903">
    <property type="entry name" value="FYVE/PHD zinc finger"/>
    <property type="match status" value="1"/>
</dbReference>
<proteinExistence type="predicted"/>
<dbReference type="CDD" id="cd15727">
    <property type="entry name" value="FYVE_ZF21"/>
    <property type="match status" value="1"/>
</dbReference>
<evidence type="ECO:0000256" key="1">
    <source>
        <dbReference type="ARBA" id="ARBA00022723"/>
    </source>
</evidence>
<evidence type="ECO:0000256" key="3">
    <source>
        <dbReference type="ARBA" id="ARBA00022833"/>
    </source>
</evidence>
<dbReference type="InterPro" id="IPR011011">
    <property type="entry name" value="Znf_FYVE_PHD"/>
</dbReference>
<dbReference type="InterPro" id="IPR000306">
    <property type="entry name" value="Znf_FYVE"/>
</dbReference>
<dbReference type="PANTHER" id="PTHR39490:SF8">
    <property type="entry name" value="ZINC FINGER FYVE DOMAIN-CONTAINING PROTEIN 21"/>
    <property type="match status" value="1"/>
</dbReference>
<feature type="domain" description="FYVE-type" evidence="5">
    <location>
        <begin position="44"/>
        <end position="99"/>
    </location>
</feature>
<dbReference type="InterPro" id="IPR013083">
    <property type="entry name" value="Znf_RING/FYVE/PHD"/>
</dbReference>
<dbReference type="InterPro" id="IPR038632">
    <property type="entry name" value="ZFYVE21_C_sf"/>
</dbReference>
<comment type="caution">
    <text evidence="6">The sequence shown here is derived from an EMBL/GenBank/DDBJ whole genome shotgun (WGS) entry which is preliminary data.</text>
</comment>
<dbReference type="SMART" id="SM00064">
    <property type="entry name" value="FYVE"/>
    <property type="match status" value="1"/>
</dbReference>
<organism evidence="6">
    <name type="scientific">Menopon gallinae</name>
    <name type="common">poultry shaft louse</name>
    <dbReference type="NCBI Taxonomy" id="328185"/>
    <lineage>
        <taxon>Eukaryota</taxon>
        <taxon>Metazoa</taxon>
        <taxon>Ecdysozoa</taxon>
        <taxon>Arthropoda</taxon>
        <taxon>Hexapoda</taxon>
        <taxon>Insecta</taxon>
        <taxon>Pterygota</taxon>
        <taxon>Neoptera</taxon>
        <taxon>Paraneoptera</taxon>
        <taxon>Psocodea</taxon>
        <taxon>Troctomorpha</taxon>
        <taxon>Phthiraptera</taxon>
        <taxon>Amblycera</taxon>
        <taxon>Menoponidae</taxon>
        <taxon>Menopon</taxon>
    </lineage>
</organism>
<dbReference type="EMBL" id="JARGDH010000001">
    <property type="protein sequence ID" value="KAL0281620.1"/>
    <property type="molecule type" value="Genomic_DNA"/>
</dbReference>
<protein>
    <recommendedName>
        <fullName evidence="5">FYVE-type domain-containing protein</fullName>
    </recommendedName>
</protein>